<name>A0A7J5ZDL8_DISMA</name>
<protein>
    <submittedName>
        <fullName evidence="2">Uncharacterized protein</fullName>
    </submittedName>
</protein>
<proteinExistence type="predicted"/>
<gene>
    <name evidence="2" type="ORF">F7725_000169</name>
</gene>
<organism evidence="2 3">
    <name type="scientific">Dissostichus mawsoni</name>
    <name type="common">Antarctic cod</name>
    <dbReference type="NCBI Taxonomy" id="36200"/>
    <lineage>
        <taxon>Eukaryota</taxon>
        <taxon>Metazoa</taxon>
        <taxon>Chordata</taxon>
        <taxon>Craniata</taxon>
        <taxon>Vertebrata</taxon>
        <taxon>Euteleostomi</taxon>
        <taxon>Actinopterygii</taxon>
        <taxon>Neopterygii</taxon>
        <taxon>Teleostei</taxon>
        <taxon>Neoteleostei</taxon>
        <taxon>Acanthomorphata</taxon>
        <taxon>Eupercaria</taxon>
        <taxon>Perciformes</taxon>
        <taxon>Notothenioidei</taxon>
        <taxon>Nototheniidae</taxon>
        <taxon>Dissostichus</taxon>
    </lineage>
</organism>
<keyword evidence="3" id="KW-1185">Reference proteome</keyword>
<dbReference type="Proteomes" id="UP000518266">
    <property type="component" value="Unassembled WGS sequence"/>
</dbReference>
<accession>A0A7J5ZDL8</accession>
<feature type="non-terminal residue" evidence="2">
    <location>
        <position position="1"/>
    </location>
</feature>
<sequence length="210" mass="21975">GHGGVCDPVALGALHTVHLHLGGAVDCHSQRPGARLACVHHKFTCRSWRQSRGGGGDYGDNRRFSVVLCNEGQCVTCGPSLQSCSVSRHHARVSGLARLSDPDLKRTAGDNCIYEKEQKERKVAHAISALLGPSTAILRPPAPASLVQMLNSAANNAGAKAPGPSSTDLVSPALSQGPDGKLERAPGTCAPLYFTHTVCTPVSVGTKRMQ</sequence>
<evidence type="ECO:0000313" key="3">
    <source>
        <dbReference type="Proteomes" id="UP000518266"/>
    </source>
</evidence>
<comment type="caution">
    <text evidence="2">The sequence shown here is derived from an EMBL/GenBank/DDBJ whole genome shotgun (WGS) entry which is preliminary data.</text>
</comment>
<reference evidence="2 3" key="1">
    <citation type="submission" date="2020-03" db="EMBL/GenBank/DDBJ databases">
        <title>Dissostichus mawsoni Genome sequencing and assembly.</title>
        <authorList>
            <person name="Park H."/>
        </authorList>
    </citation>
    <scope>NUCLEOTIDE SEQUENCE [LARGE SCALE GENOMIC DNA]</scope>
    <source>
        <strain evidence="2">DM0001</strain>
        <tissue evidence="2">Muscle</tissue>
    </source>
</reference>
<feature type="region of interest" description="Disordered" evidence="1">
    <location>
        <begin position="155"/>
        <end position="182"/>
    </location>
</feature>
<dbReference type="EMBL" id="JAAKFY010000002">
    <property type="protein sequence ID" value="KAF3859914.1"/>
    <property type="molecule type" value="Genomic_DNA"/>
</dbReference>
<feature type="compositionally biased region" description="Low complexity" evidence="1">
    <location>
        <begin position="155"/>
        <end position="165"/>
    </location>
</feature>
<dbReference type="AlphaFoldDB" id="A0A7J5ZDL8"/>
<evidence type="ECO:0000256" key="1">
    <source>
        <dbReference type="SAM" id="MobiDB-lite"/>
    </source>
</evidence>
<evidence type="ECO:0000313" key="2">
    <source>
        <dbReference type="EMBL" id="KAF3859914.1"/>
    </source>
</evidence>